<feature type="region of interest" description="Disordered" evidence="1">
    <location>
        <begin position="125"/>
        <end position="162"/>
    </location>
</feature>
<accession>A0AAE0YYB4</accession>
<dbReference type="EMBL" id="JAWDGP010005120">
    <property type="protein sequence ID" value="KAK3759444.1"/>
    <property type="molecule type" value="Genomic_DNA"/>
</dbReference>
<keyword evidence="3" id="KW-1185">Reference proteome</keyword>
<proteinExistence type="predicted"/>
<gene>
    <name evidence="2" type="ORF">RRG08_062591</name>
</gene>
<organism evidence="2 3">
    <name type="scientific">Elysia crispata</name>
    <name type="common">lettuce slug</name>
    <dbReference type="NCBI Taxonomy" id="231223"/>
    <lineage>
        <taxon>Eukaryota</taxon>
        <taxon>Metazoa</taxon>
        <taxon>Spiralia</taxon>
        <taxon>Lophotrochozoa</taxon>
        <taxon>Mollusca</taxon>
        <taxon>Gastropoda</taxon>
        <taxon>Heterobranchia</taxon>
        <taxon>Euthyneura</taxon>
        <taxon>Panpulmonata</taxon>
        <taxon>Sacoglossa</taxon>
        <taxon>Placobranchoidea</taxon>
        <taxon>Plakobranchidae</taxon>
        <taxon>Elysia</taxon>
    </lineage>
</organism>
<dbReference type="AlphaFoldDB" id="A0AAE0YYB4"/>
<evidence type="ECO:0000313" key="2">
    <source>
        <dbReference type="EMBL" id="KAK3759444.1"/>
    </source>
</evidence>
<feature type="compositionally biased region" description="Basic residues" evidence="1">
    <location>
        <begin position="140"/>
        <end position="149"/>
    </location>
</feature>
<evidence type="ECO:0000313" key="3">
    <source>
        <dbReference type="Proteomes" id="UP001283361"/>
    </source>
</evidence>
<protein>
    <submittedName>
        <fullName evidence="2">Uncharacterized protein</fullName>
    </submittedName>
</protein>
<comment type="caution">
    <text evidence="2">The sequence shown here is derived from an EMBL/GenBank/DDBJ whole genome shotgun (WGS) entry which is preliminary data.</text>
</comment>
<name>A0AAE0YYB4_9GAST</name>
<feature type="compositionally biased region" description="Polar residues" evidence="1">
    <location>
        <begin position="125"/>
        <end position="139"/>
    </location>
</feature>
<reference evidence="2" key="1">
    <citation type="journal article" date="2023" name="G3 (Bethesda)">
        <title>A reference genome for the long-term kleptoplast-retaining sea slug Elysia crispata morphotype clarki.</title>
        <authorList>
            <person name="Eastman K.E."/>
            <person name="Pendleton A.L."/>
            <person name="Shaikh M.A."/>
            <person name="Suttiyut T."/>
            <person name="Ogas R."/>
            <person name="Tomko P."/>
            <person name="Gavelis G."/>
            <person name="Widhalm J.R."/>
            <person name="Wisecaver J.H."/>
        </authorList>
    </citation>
    <scope>NUCLEOTIDE SEQUENCE</scope>
    <source>
        <strain evidence="2">ECLA1</strain>
    </source>
</reference>
<evidence type="ECO:0000256" key="1">
    <source>
        <dbReference type="SAM" id="MobiDB-lite"/>
    </source>
</evidence>
<dbReference type="Proteomes" id="UP001283361">
    <property type="component" value="Unassembled WGS sequence"/>
</dbReference>
<sequence>MLQSLAVSRVHRYMTPIAPGDNQCVASRAWFRFVIDWRIDSTFLFMNLKFGHEQLHQTVHEACRPDLGITIAISSRTSEVNIKITMNIAYSQDLQCLSLKKCEETPNIYFSPMTTETVTLTPIAKHSSSADAAGQGQTSHHLKSRRTPGSRRTPQPGKVNRRLWKGKSRLIRCSRVHPVGSGTASLPWPDRAGIDWG</sequence>